<reference evidence="3" key="1">
    <citation type="submission" date="2020-04" db="EMBL/GenBank/DDBJ databases">
        <authorList>
            <person name="Brown S."/>
        </authorList>
    </citation>
    <scope>NUCLEOTIDE SEQUENCE</scope>
    <source>
        <strain evidence="3">DJ015</strain>
    </source>
</reference>
<proteinExistence type="predicted"/>
<dbReference type="Pfam" id="PF13173">
    <property type="entry name" value="AAA_14"/>
    <property type="match status" value="1"/>
</dbReference>
<dbReference type="Pfam" id="PF13635">
    <property type="entry name" value="DUF4143"/>
    <property type="match status" value="1"/>
</dbReference>
<accession>A0AAW3W346</accession>
<sequence length="467" mass="54672">MKGFESMIEFYRDIYKKITEWKNGYNKNKVLFIEGARQIGKTHVINNFVNNNFEKVIKINLMTNDKEVLNLIDAQIMEERLSGKLNREKVNFNHELFKRFSPSFEDCEDLVIVIDEIQEDYKMFNRIREFAREFKAKFIVTGSYLGLTIMREEFNQSAGDTVTIEMTPMTFEEFIRACGKYELYMSLDLYGNSNKEDYEEIHKYYNDYLKVGGYPESVERYLLTGVTDTSYYRELLVTILNESQKYFNLDSIQGTLVDYNSLESCIYGITRLLLKEKKGLEKGNYIAELKKIMKDNHIKITEGNWNLAMAWIDRAGLINDCSKVVDFKFDTKTFNQRFYFNDVGLSNYLFEFYNENKNNSSEINGLVNETFIFNELRKFSKPNFGIYKKGELDFIYFDKHTSLLYGIEVKAGKNSGGTITDALKDGKIDRALYCKGNTYGGIDDKKITIPIYLFPRFKFENGKKIIG</sequence>
<dbReference type="InterPro" id="IPR027417">
    <property type="entry name" value="P-loop_NTPase"/>
</dbReference>
<dbReference type="Gene3D" id="3.40.50.300">
    <property type="entry name" value="P-loop containing nucleotide triphosphate hydrolases"/>
    <property type="match status" value="1"/>
</dbReference>
<organism evidence="3 4">
    <name type="scientific">Clostridium beijerinckii</name>
    <name type="common">Clostridium MP</name>
    <dbReference type="NCBI Taxonomy" id="1520"/>
    <lineage>
        <taxon>Bacteria</taxon>
        <taxon>Bacillati</taxon>
        <taxon>Bacillota</taxon>
        <taxon>Clostridia</taxon>
        <taxon>Eubacteriales</taxon>
        <taxon>Clostridiaceae</taxon>
        <taxon>Clostridium</taxon>
    </lineage>
</organism>
<name>A0AAW3W346_CLOBE</name>
<dbReference type="SUPFAM" id="SSF52540">
    <property type="entry name" value="P-loop containing nucleoside triphosphate hydrolases"/>
    <property type="match status" value="1"/>
</dbReference>
<evidence type="ECO:0000259" key="1">
    <source>
        <dbReference type="Pfam" id="PF13173"/>
    </source>
</evidence>
<feature type="domain" description="AAA" evidence="1">
    <location>
        <begin position="28"/>
        <end position="174"/>
    </location>
</feature>
<dbReference type="InterPro" id="IPR025420">
    <property type="entry name" value="DUF4143"/>
</dbReference>
<feature type="domain" description="DUF4143" evidence="2">
    <location>
        <begin position="311"/>
        <end position="412"/>
    </location>
</feature>
<gene>
    <name evidence="3" type="ORF">HGI39_00520</name>
</gene>
<evidence type="ECO:0000313" key="4">
    <source>
        <dbReference type="Proteomes" id="UP001194098"/>
    </source>
</evidence>
<keyword evidence="3" id="KW-0067">ATP-binding</keyword>
<dbReference type="AlphaFoldDB" id="A0AAW3W346"/>
<dbReference type="InterPro" id="IPR041682">
    <property type="entry name" value="AAA_14"/>
</dbReference>
<keyword evidence="3" id="KW-0547">Nucleotide-binding</keyword>
<protein>
    <submittedName>
        <fullName evidence="3">ATP-binding protein</fullName>
    </submittedName>
</protein>
<dbReference type="EMBL" id="JABAGV010000001">
    <property type="protein sequence ID" value="MBC2473212.1"/>
    <property type="molecule type" value="Genomic_DNA"/>
</dbReference>
<dbReference type="PANTHER" id="PTHR33295:SF7">
    <property type="entry name" value="ATPASE"/>
    <property type="match status" value="1"/>
</dbReference>
<comment type="caution">
    <text evidence="3">The sequence shown here is derived from an EMBL/GenBank/DDBJ whole genome shotgun (WGS) entry which is preliminary data.</text>
</comment>
<evidence type="ECO:0000313" key="3">
    <source>
        <dbReference type="EMBL" id="MBC2473212.1"/>
    </source>
</evidence>
<dbReference type="PANTHER" id="PTHR33295">
    <property type="entry name" value="ATPASE"/>
    <property type="match status" value="1"/>
</dbReference>
<evidence type="ECO:0000259" key="2">
    <source>
        <dbReference type="Pfam" id="PF13635"/>
    </source>
</evidence>
<dbReference type="GO" id="GO:0005524">
    <property type="term" value="F:ATP binding"/>
    <property type="evidence" value="ECO:0007669"/>
    <property type="project" value="UniProtKB-KW"/>
</dbReference>
<dbReference type="Proteomes" id="UP001194098">
    <property type="component" value="Unassembled WGS sequence"/>
</dbReference>
<reference evidence="3" key="2">
    <citation type="journal article" date="2022" name="Nat. Biotechnol.">
        <title>Carbon-negative production of acetone and isopropanol by gas fermentation at industrial pilot scale.</title>
        <authorList>
            <person name="Liew F.E."/>
            <person name="Nogle R."/>
            <person name="Abdalla T."/>
            <person name="Rasor B.J."/>
            <person name="Canter C."/>
            <person name="Jensen R.O."/>
            <person name="Wang L."/>
            <person name="Strutz J."/>
            <person name="Chirania P."/>
            <person name="De Tissera S."/>
            <person name="Mueller A.P."/>
            <person name="Ruan Z."/>
            <person name="Gao A."/>
            <person name="Tran L."/>
            <person name="Engle N.L."/>
            <person name="Bromley J.C."/>
            <person name="Daniell J."/>
            <person name="Conrado R."/>
            <person name="Tschaplinski T.J."/>
            <person name="Giannone R.J."/>
            <person name="Hettich R.L."/>
            <person name="Karim A.S."/>
            <person name="Simpson S.D."/>
            <person name="Brown S.D."/>
            <person name="Leang C."/>
            <person name="Jewett M.C."/>
            <person name="Kopke M."/>
        </authorList>
    </citation>
    <scope>NUCLEOTIDE SEQUENCE</scope>
    <source>
        <strain evidence="3">DJ015</strain>
    </source>
</reference>
<dbReference type="RefSeq" id="WP_171779581.1">
    <property type="nucleotide sequence ID" value="NZ_JABAGV010000001.1"/>
</dbReference>